<dbReference type="InterPro" id="IPR055417">
    <property type="entry name" value="UFD1_N1"/>
</dbReference>
<gene>
    <name evidence="5" type="ORF">CGI_10023237</name>
</gene>
<dbReference type="GO" id="GO:0006511">
    <property type="term" value="P:ubiquitin-dependent protein catabolic process"/>
    <property type="evidence" value="ECO:0007669"/>
    <property type="project" value="InterPro"/>
</dbReference>
<dbReference type="HOGENOM" id="CLU_398092_0_0_1"/>
<dbReference type="GO" id="GO:0036503">
    <property type="term" value="P:ERAD pathway"/>
    <property type="evidence" value="ECO:0007669"/>
    <property type="project" value="TreeGrafter"/>
</dbReference>
<dbReference type="InterPro" id="IPR004854">
    <property type="entry name" value="Ufd1-like"/>
</dbReference>
<evidence type="ECO:0000256" key="2">
    <source>
        <dbReference type="ARBA" id="ARBA00022786"/>
    </source>
</evidence>
<proteinExistence type="inferred from homology"/>
<dbReference type="InterPro" id="IPR042299">
    <property type="entry name" value="Ufd1-like_Nn"/>
</dbReference>
<sequence>MESATTREFWEKSQPLPVWRKICFAIGGAPYQITSTVLGFFMSIFLLEVAQVDPSHVSVIVFGGKLWYAMTDPVCGYLVNRTKPSSWGKYKPWILLTMPFACVTYLCFWAVPDYSQQGKLWWYLVFYCLFQGFLSIGSYHNASVTIICIYVICILICFYGTKEQKGNVLNCLSVNHMAPEDGFFLGLQEVLFFHPYVKLSMSVLFLSVAISITQGNLALFCTHTLGMGRHFSTFITIIMASTICSLPIWHLVQKRIGKKKTFAAGMLLFIPVLLSQSYLGDNFYVYTVVLVLAGLSIAVSLLLPWSMLPDVIDEFYITHGEHRDAIFYSFYVFFNKLATGFAVASSQFALKFGGYRVGACQQPPSVGRALRYLMIPGPVVAVVIALFGFGQMFPEMGRSFNQTYRCYSVTMLGERDDVERGGKIIMPPSALDQLTRLHIQYPMLFKLTNKKKNRETHCGVLEFVADEGRIYIPYWMMTNLLLTEGDLIQVENVSLKVATFARFQPQSVDFLDITNPKAVLENMLRSFACLSTDDVISIKYNERAIITDVWFQNYDLLVLETKPDRAVSIIECDMNVDFAPPVGYKEPEFQKKTQGDEEMASAEVDHMDTDSSFKVFSGAGNRLDGKKKGTEPAPVEGHSVAPKRGIPDYGYKKGTIKFIRTARQVNNESAEEEKSFEAFSGAGQSLRKKGRR</sequence>
<evidence type="ECO:0000256" key="1">
    <source>
        <dbReference type="ARBA" id="ARBA00006043"/>
    </source>
</evidence>
<comment type="similarity">
    <text evidence="1">Belongs to the UFD1 family.</text>
</comment>
<dbReference type="Pfam" id="PF03152">
    <property type="entry name" value="UFD1_N1"/>
    <property type="match status" value="1"/>
</dbReference>
<name>K1QUK1_MAGGI</name>
<evidence type="ECO:0000313" key="5">
    <source>
        <dbReference type="EMBL" id="EKC37338.1"/>
    </source>
</evidence>
<dbReference type="SUPFAM" id="SSF103473">
    <property type="entry name" value="MFS general substrate transporter"/>
    <property type="match status" value="1"/>
</dbReference>
<organism evidence="5">
    <name type="scientific">Magallana gigas</name>
    <name type="common">Pacific oyster</name>
    <name type="synonym">Crassostrea gigas</name>
    <dbReference type="NCBI Taxonomy" id="29159"/>
    <lineage>
        <taxon>Eukaryota</taxon>
        <taxon>Metazoa</taxon>
        <taxon>Spiralia</taxon>
        <taxon>Lophotrochozoa</taxon>
        <taxon>Mollusca</taxon>
        <taxon>Bivalvia</taxon>
        <taxon>Autobranchia</taxon>
        <taxon>Pteriomorphia</taxon>
        <taxon>Ostreida</taxon>
        <taxon>Ostreoidea</taxon>
        <taxon>Ostreidae</taxon>
        <taxon>Magallana</taxon>
    </lineage>
</organism>
<evidence type="ECO:0000259" key="4">
    <source>
        <dbReference type="Pfam" id="PF24842"/>
    </source>
</evidence>
<protein>
    <submittedName>
        <fullName evidence="5">Ubiquitin fusion degradation protein 1-like protein</fullName>
    </submittedName>
</protein>
<keyword evidence="2" id="KW-0833">Ubl conjugation pathway</keyword>
<dbReference type="PANTHER" id="PTHR12555:SF13">
    <property type="entry name" value="UBIQUITIN RECOGNITION FACTOR IN ER-ASSOCIATED DEGRADATION PROTEIN 1"/>
    <property type="match status" value="1"/>
</dbReference>
<dbReference type="Gene3D" id="3.10.330.10">
    <property type="match status" value="1"/>
</dbReference>
<dbReference type="Pfam" id="PF13347">
    <property type="entry name" value="MFS_2"/>
    <property type="match status" value="2"/>
</dbReference>
<dbReference type="GO" id="GO:0034098">
    <property type="term" value="C:VCP-NPL4-UFD1 AAA ATPase complex"/>
    <property type="evidence" value="ECO:0007669"/>
    <property type="project" value="TreeGrafter"/>
</dbReference>
<dbReference type="FunFam" id="3.10.330.10:FF:000002">
    <property type="entry name" value="ubiquitin fusion degradation protein 1 homolog"/>
    <property type="match status" value="1"/>
</dbReference>
<dbReference type="FunFam" id="2.40.40.50:FF:000001">
    <property type="entry name" value="Ubiquitin fusion degradation protein 1 homolog"/>
    <property type="match status" value="1"/>
</dbReference>
<accession>K1QUK1</accession>
<dbReference type="Pfam" id="PF24842">
    <property type="entry name" value="UFD1_N2"/>
    <property type="match status" value="1"/>
</dbReference>
<dbReference type="AlphaFoldDB" id="K1QUK1"/>
<evidence type="ECO:0000259" key="3">
    <source>
        <dbReference type="Pfam" id="PF03152"/>
    </source>
</evidence>
<dbReference type="Gene3D" id="1.20.1250.20">
    <property type="entry name" value="MFS general substrate transporter like domains"/>
    <property type="match status" value="2"/>
</dbReference>
<feature type="domain" description="Ubiquitin fusion degradation protein UFD1 N-terminal subdomain 2" evidence="4">
    <location>
        <begin position="498"/>
        <end position="581"/>
    </location>
</feature>
<dbReference type="Gene3D" id="2.40.40.50">
    <property type="entry name" value="Ubiquitin fusion degradation protein UFD1, N-terminal domain"/>
    <property type="match status" value="1"/>
</dbReference>
<dbReference type="EMBL" id="JH818716">
    <property type="protein sequence ID" value="EKC37338.1"/>
    <property type="molecule type" value="Genomic_DNA"/>
</dbReference>
<dbReference type="InterPro" id="IPR036259">
    <property type="entry name" value="MFS_trans_sf"/>
</dbReference>
<dbReference type="PANTHER" id="PTHR12555">
    <property type="entry name" value="UBIQUITIN FUSION DEGRADATON PROTEIN 1"/>
    <property type="match status" value="1"/>
</dbReference>
<dbReference type="GO" id="GO:0031593">
    <property type="term" value="F:polyubiquitin modification-dependent protein binding"/>
    <property type="evidence" value="ECO:0007669"/>
    <property type="project" value="TreeGrafter"/>
</dbReference>
<reference evidence="5" key="1">
    <citation type="journal article" date="2012" name="Nature">
        <title>The oyster genome reveals stress adaptation and complexity of shell formation.</title>
        <authorList>
            <person name="Zhang G."/>
            <person name="Fang X."/>
            <person name="Guo X."/>
            <person name="Li L."/>
            <person name="Luo R."/>
            <person name="Xu F."/>
            <person name="Yang P."/>
            <person name="Zhang L."/>
            <person name="Wang X."/>
            <person name="Qi H."/>
            <person name="Xiong Z."/>
            <person name="Que H."/>
            <person name="Xie Y."/>
            <person name="Holland P.W."/>
            <person name="Paps J."/>
            <person name="Zhu Y."/>
            <person name="Wu F."/>
            <person name="Chen Y."/>
            <person name="Wang J."/>
            <person name="Peng C."/>
            <person name="Meng J."/>
            <person name="Yang L."/>
            <person name="Liu J."/>
            <person name="Wen B."/>
            <person name="Zhang N."/>
            <person name="Huang Z."/>
            <person name="Zhu Q."/>
            <person name="Feng Y."/>
            <person name="Mount A."/>
            <person name="Hedgecock D."/>
            <person name="Xu Z."/>
            <person name="Liu Y."/>
            <person name="Domazet-Loso T."/>
            <person name="Du Y."/>
            <person name="Sun X."/>
            <person name="Zhang S."/>
            <person name="Liu B."/>
            <person name="Cheng P."/>
            <person name="Jiang X."/>
            <person name="Li J."/>
            <person name="Fan D."/>
            <person name="Wang W."/>
            <person name="Fu W."/>
            <person name="Wang T."/>
            <person name="Wang B."/>
            <person name="Zhang J."/>
            <person name="Peng Z."/>
            <person name="Li Y."/>
            <person name="Li N."/>
            <person name="Wang J."/>
            <person name="Chen M."/>
            <person name="He Y."/>
            <person name="Tan F."/>
            <person name="Song X."/>
            <person name="Zheng Q."/>
            <person name="Huang R."/>
            <person name="Yang H."/>
            <person name="Du X."/>
            <person name="Chen L."/>
            <person name="Yang M."/>
            <person name="Gaffney P.M."/>
            <person name="Wang S."/>
            <person name="Luo L."/>
            <person name="She Z."/>
            <person name="Ming Y."/>
            <person name="Huang W."/>
            <person name="Zhang S."/>
            <person name="Huang B."/>
            <person name="Zhang Y."/>
            <person name="Qu T."/>
            <person name="Ni P."/>
            <person name="Miao G."/>
            <person name="Wang J."/>
            <person name="Wang Q."/>
            <person name="Steinberg C.E."/>
            <person name="Wang H."/>
            <person name="Li N."/>
            <person name="Qian L."/>
            <person name="Zhang G."/>
            <person name="Li Y."/>
            <person name="Yang H."/>
            <person name="Liu X."/>
            <person name="Wang J."/>
            <person name="Yin Y."/>
            <person name="Wang J."/>
        </authorList>
    </citation>
    <scope>NUCLEOTIDE SEQUENCE [LARGE SCALE GENOMIC DNA]</scope>
    <source>
        <strain evidence="5">05x7-T-G4-1.051#20</strain>
    </source>
</reference>
<feature type="domain" description="Ubiquitin fusion degradation protein UFD1 N-terminal subdomain 1" evidence="3">
    <location>
        <begin position="400"/>
        <end position="495"/>
    </location>
</feature>
<dbReference type="InterPro" id="IPR055418">
    <property type="entry name" value="UFD1_N2"/>
</dbReference>
<dbReference type="InParanoid" id="K1QUK1"/>